<sequence>MAFVYHDHHDFTPSKRSKKKQRRQPLSLQDLVLRTTEEVLADNRLWLSECRSRSSQQLLTSPSTPLYRVNCRLCGTGDPLQGDVPWSREPVRTTERPRSIGLPPARAPTRSGRRESTLVSPSRAFDLNEQPDDCVTVFDPVFAPSDVAYLKDRARYVLPSVRIENEGSILLSRIRSSICQRITRSTRTRWRTCPIVTCPSLKHSLETTGLWTGSRTSSS</sequence>
<keyword evidence="3" id="KW-1185">Reference proteome</keyword>
<dbReference type="Proteomes" id="UP000736335">
    <property type="component" value="Unassembled WGS sequence"/>
</dbReference>
<accession>A0A9P6HQ26</accession>
<feature type="compositionally biased region" description="Basic and acidic residues" evidence="1">
    <location>
        <begin position="1"/>
        <end position="13"/>
    </location>
</feature>
<protein>
    <submittedName>
        <fullName evidence="2">Uncharacterized protein</fullName>
    </submittedName>
</protein>
<dbReference type="EMBL" id="WIUZ02000001">
    <property type="protein sequence ID" value="KAF9792336.1"/>
    <property type="molecule type" value="Genomic_DNA"/>
</dbReference>
<comment type="caution">
    <text evidence="2">The sequence shown here is derived from an EMBL/GenBank/DDBJ whole genome shotgun (WGS) entry which is preliminary data.</text>
</comment>
<reference evidence="2" key="1">
    <citation type="journal article" date="2020" name="Nat. Commun.">
        <title>Large-scale genome sequencing of mycorrhizal fungi provides insights into the early evolution of symbiotic traits.</title>
        <authorList>
            <person name="Miyauchi S."/>
            <person name="Kiss E."/>
            <person name="Kuo A."/>
            <person name="Drula E."/>
            <person name="Kohler A."/>
            <person name="Sanchez-Garcia M."/>
            <person name="Morin E."/>
            <person name="Andreopoulos B."/>
            <person name="Barry K.W."/>
            <person name="Bonito G."/>
            <person name="Buee M."/>
            <person name="Carver A."/>
            <person name="Chen C."/>
            <person name="Cichocki N."/>
            <person name="Clum A."/>
            <person name="Culley D."/>
            <person name="Crous P.W."/>
            <person name="Fauchery L."/>
            <person name="Girlanda M."/>
            <person name="Hayes R.D."/>
            <person name="Keri Z."/>
            <person name="LaButti K."/>
            <person name="Lipzen A."/>
            <person name="Lombard V."/>
            <person name="Magnuson J."/>
            <person name="Maillard F."/>
            <person name="Murat C."/>
            <person name="Nolan M."/>
            <person name="Ohm R.A."/>
            <person name="Pangilinan J."/>
            <person name="Pereira M.F."/>
            <person name="Perotto S."/>
            <person name="Peter M."/>
            <person name="Pfister S."/>
            <person name="Riley R."/>
            <person name="Sitrit Y."/>
            <person name="Stielow J.B."/>
            <person name="Szollosi G."/>
            <person name="Zifcakova L."/>
            <person name="Stursova M."/>
            <person name="Spatafora J.W."/>
            <person name="Tedersoo L."/>
            <person name="Vaario L.M."/>
            <person name="Yamada A."/>
            <person name="Yan M."/>
            <person name="Wang P."/>
            <person name="Xu J."/>
            <person name="Bruns T."/>
            <person name="Baldrian P."/>
            <person name="Vilgalys R."/>
            <person name="Dunand C."/>
            <person name="Henrissat B."/>
            <person name="Grigoriev I.V."/>
            <person name="Hibbett D."/>
            <person name="Nagy L.G."/>
            <person name="Martin F.M."/>
        </authorList>
    </citation>
    <scope>NUCLEOTIDE SEQUENCE</scope>
    <source>
        <strain evidence="2">UH-Tt-Lm1</strain>
    </source>
</reference>
<gene>
    <name evidence="2" type="ORF">BJ322DRAFT_36867</name>
</gene>
<feature type="region of interest" description="Disordered" evidence="1">
    <location>
        <begin position="1"/>
        <end position="25"/>
    </location>
</feature>
<feature type="compositionally biased region" description="Basic and acidic residues" evidence="1">
    <location>
        <begin position="89"/>
        <end position="98"/>
    </location>
</feature>
<evidence type="ECO:0000256" key="1">
    <source>
        <dbReference type="SAM" id="MobiDB-lite"/>
    </source>
</evidence>
<organism evidence="2 3">
    <name type="scientific">Thelephora terrestris</name>
    <dbReference type="NCBI Taxonomy" id="56493"/>
    <lineage>
        <taxon>Eukaryota</taxon>
        <taxon>Fungi</taxon>
        <taxon>Dikarya</taxon>
        <taxon>Basidiomycota</taxon>
        <taxon>Agaricomycotina</taxon>
        <taxon>Agaricomycetes</taxon>
        <taxon>Thelephorales</taxon>
        <taxon>Thelephoraceae</taxon>
        <taxon>Thelephora</taxon>
    </lineage>
</organism>
<proteinExistence type="predicted"/>
<reference evidence="2" key="2">
    <citation type="submission" date="2020-11" db="EMBL/GenBank/DDBJ databases">
        <authorList>
            <consortium name="DOE Joint Genome Institute"/>
            <person name="Kuo A."/>
            <person name="Miyauchi S."/>
            <person name="Kiss E."/>
            <person name="Drula E."/>
            <person name="Kohler A."/>
            <person name="Sanchez-Garcia M."/>
            <person name="Andreopoulos B."/>
            <person name="Barry K.W."/>
            <person name="Bonito G."/>
            <person name="Buee M."/>
            <person name="Carver A."/>
            <person name="Chen C."/>
            <person name="Cichocki N."/>
            <person name="Clum A."/>
            <person name="Culley D."/>
            <person name="Crous P.W."/>
            <person name="Fauchery L."/>
            <person name="Girlanda M."/>
            <person name="Hayes R."/>
            <person name="Keri Z."/>
            <person name="Labutti K."/>
            <person name="Lipzen A."/>
            <person name="Lombard V."/>
            <person name="Magnuson J."/>
            <person name="Maillard F."/>
            <person name="Morin E."/>
            <person name="Murat C."/>
            <person name="Nolan M."/>
            <person name="Ohm R."/>
            <person name="Pangilinan J."/>
            <person name="Pereira M."/>
            <person name="Perotto S."/>
            <person name="Peter M."/>
            <person name="Riley R."/>
            <person name="Sitrit Y."/>
            <person name="Stielow B."/>
            <person name="Szollosi G."/>
            <person name="Zifcakova L."/>
            <person name="Stursova M."/>
            <person name="Spatafora J.W."/>
            <person name="Tedersoo L."/>
            <person name="Vaario L.-M."/>
            <person name="Yamada A."/>
            <person name="Yan M."/>
            <person name="Wang P."/>
            <person name="Xu J."/>
            <person name="Bruns T."/>
            <person name="Baldrian P."/>
            <person name="Vilgalys R."/>
            <person name="Henrissat B."/>
            <person name="Grigoriev I.V."/>
            <person name="Hibbett D."/>
            <person name="Nagy L.G."/>
            <person name="Martin F.M."/>
        </authorList>
    </citation>
    <scope>NUCLEOTIDE SEQUENCE</scope>
    <source>
        <strain evidence="2">UH-Tt-Lm1</strain>
    </source>
</reference>
<evidence type="ECO:0000313" key="2">
    <source>
        <dbReference type="EMBL" id="KAF9792336.1"/>
    </source>
</evidence>
<name>A0A9P6HQ26_9AGAM</name>
<evidence type="ECO:0000313" key="3">
    <source>
        <dbReference type="Proteomes" id="UP000736335"/>
    </source>
</evidence>
<dbReference type="AlphaFoldDB" id="A0A9P6HQ26"/>
<feature type="region of interest" description="Disordered" evidence="1">
    <location>
        <begin position="84"/>
        <end position="119"/>
    </location>
</feature>